<sequence length="423" mass="45808">MSTNPADFQYSQTASDGATLISSEVSTLITAIPSTAEVSDVPSAPTTRFTPPASCTSLFWALFYGSPKPSPLMAPEGISACYPSGYTAGKTLSPGICPNGYATREVKTDFGGSKTEATCCPQSFTLNNAMGSTYCWQFYNQAPTTSLQNSIAGSIPTMTHTINDLVTVTRSNSVATFATPQTTISTTGALAVYAVPMVVQYQTTDVAIMSMLLADSNPSPAPTTTTSATLKTARFSPGLSTSAIAGIGFILGTAFLMSAFFVAFMCLRRKEQKATRQDKFSGQTVDRMEIANSSHVTHSRNIELSGQRDPVELPVNEHPQELPEHMSRRSWRRSLTSVFSFTHSARSRPTSEIPPVPAVPTHHLLPPIHRLPPLETGEFSRGFLQRHWRLSITSTQSFLAVSKHSSKRSRRDRPPSPPDTIKE</sequence>
<accession>A0A8H3ZAK6</accession>
<keyword evidence="2" id="KW-0812">Transmembrane</keyword>
<gene>
    <name evidence="3" type="ORF">EG327_010927</name>
</gene>
<reference evidence="3 4" key="1">
    <citation type="submission" date="2019-07" db="EMBL/GenBank/DDBJ databases">
        <title>Venturia inaequalis Genome Resource.</title>
        <authorList>
            <person name="Lichtner F.J."/>
        </authorList>
    </citation>
    <scope>NUCLEOTIDE SEQUENCE [LARGE SCALE GENOMIC DNA]</scope>
    <source>
        <strain evidence="3 4">DMI_063113</strain>
    </source>
</reference>
<keyword evidence="2" id="KW-1133">Transmembrane helix</keyword>
<evidence type="ECO:0000313" key="3">
    <source>
        <dbReference type="EMBL" id="KAE9991824.1"/>
    </source>
</evidence>
<dbReference type="Proteomes" id="UP000490939">
    <property type="component" value="Unassembled WGS sequence"/>
</dbReference>
<organism evidence="3 4">
    <name type="scientific">Venturia inaequalis</name>
    <name type="common">Apple scab fungus</name>
    <dbReference type="NCBI Taxonomy" id="5025"/>
    <lineage>
        <taxon>Eukaryota</taxon>
        <taxon>Fungi</taxon>
        <taxon>Dikarya</taxon>
        <taxon>Ascomycota</taxon>
        <taxon>Pezizomycotina</taxon>
        <taxon>Dothideomycetes</taxon>
        <taxon>Pleosporomycetidae</taxon>
        <taxon>Venturiales</taxon>
        <taxon>Venturiaceae</taxon>
        <taxon>Venturia</taxon>
    </lineage>
</organism>
<evidence type="ECO:0000256" key="2">
    <source>
        <dbReference type="SAM" id="Phobius"/>
    </source>
</evidence>
<evidence type="ECO:0000313" key="4">
    <source>
        <dbReference type="Proteomes" id="UP000490939"/>
    </source>
</evidence>
<protein>
    <submittedName>
        <fullName evidence="3">Uncharacterized protein</fullName>
    </submittedName>
</protein>
<comment type="caution">
    <text evidence="3">The sequence shown here is derived from an EMBL/GenBank/DDBJ whole genome shotgun (WGS) entry which is preliminary data.</text>
</comment>
<name>A0A8H3ZAK6_VENIN</name>
<dbReference type="AlphaFoldDB" id="A0A8H3ZAK6"/>
<proteinExistence type="predicted"/>
<dbReference type="EMBL" id="WNWR01000081">
    <property type="protein sequence ID" value="KAE9991824.1"/>
    <property type="molecule type" value="Genomic_DNA"/>
</dbReference>
<feature type="transmembrane region" description="Helical" evidence="2">
    <location>
        <begin position="243"/>
        <end position="267"/>
    </location>
</feature>
<evidence type="ECO:0000256" key="1">
    <source>
        <dbReference type="SAM" id="MobiDB-lite"/>
    </source>
</evidence>
<feature type="region of interest" description="Disordered" evidence="1">
    <location>
        <begin position="399"/>
        <end position="423"/>
    </location>
</feature>
<keyword evidence="2" id="KW-0472">Membrane</keyword>
<keyword evidence="4" id="KW-1185">Reference proteome</keyword>